<dbReference type="Proteomes" id="UP001222325">
    <property type="component" value="Unassembled WGS sequence"/>
</dbReference>
<accession>A0AAD6U685</accession>
<dbReference type="EMBL" id="JARJCN010000020">
    <property type="protein sequence ID" value="KAJ7091544.1"/>
    <property type="molecule type" value="Genomic_DNA"/>
</dbReference>
<keyword evidence="2" id="KW-1185">Reference proteome</keyword>
<evidence type="ECO:0000313" key="2">
    <source>
        <dbReference type="Proteomes" id="UP001222325"/>
    </source>
</evidence>
<evidence type="ECO:0000313" key="1">
    <source>
        <dbReference type="EMBL" id="KAJ7091544.1"/>
    </source>
</evidence>
<comment type="caution">
    <text evidence="1">The sequence shown here is derived from an EMBL/GenBank/DDBJ whole genome shotgun (WGS) entry which is preliminary data.</text>
</comment>
<gene>
    <name evidence="1" type="ORF">B0H15DRAFT_241626</name>
</gene>
<sequence length="106" mass="12141">MFQLWTNLDLRKLCGSDLNSPMNVISMSGDEHYSFGRFHFYLEEQMSANQYKARMIQRGMTFTNGQKLLDVTFRTKEASGVEPPNSQFLRIHAAFAKVLNLCAVAE</sequence>
<proteinExistence type="predicted"/>
<evidence type="ECO:0008006" key="3">
    <source>
        <dbReference type="Google" id="ProtNLM"/>
    </source>
</evidence>
<name>A0AAD6U685_9AGAR</name>
<dbReference type="AlphaFoldDB" id="A0AAD6U685"/>
<reference evidence="1" key="1">
    <citation type="submission" date="2023-03" db="EMBL/GenBank/DDBJ databases">
        <title>Massive genome expansion in bonnet fungi (Mycena s.s.) driven by repeated elements and novel gene families across ecological guilds.</title>
        <authorList>
            <consortium name="Lawrence Berkeley National Laboratory"/>
            <person name="Harder C.B."/>
            <person name="Miyauchi S."/>
            <person name="Viragh M."/>
            <person name="Kuo A."/>
            <person name="Thoen E."/>
            <person name="Andreopoulos B."/>
            <person name="Lu D."/>
            <person name="Skrede I."/>
            <person name="Drula E."/>
            <person name="Henrissat B."/>
            <person name="Morin E."/>
            <person name="Kohler A."/>
            <person name="Barry K."/>
            <person name="LaButti K."/>
            <person name="Morin E."/>
            <person name="Salamov A."/>
            <person name="Lipzen A."/>
            <person name="Mereny Z."/>
            <person name="Hegedus B."/>
            <person name="Baldrian P."/>
            <person name="Stursova M."/>
            <person name="Weitz H."/>
            <person name="Taylor A."/>
            <person name="Grigoriev I.V."/>
            <person name="Nagy L.G."/>
            <person name="Martin F."/>
            <person name="Kauserud H."/>
        </authorList>
    </citation>
    <scope>NUCLEOTIDE SEQUENCE</scope>
    <source>
        <strain evidence="1">CBHHK173m</strain>
    </source>
</reference>
<organism evidence="1 2">
    <name type="scientific">Mycena belliarum</name>
    <dbReference type="NCBI Taxonomy" id="1033014"/>
    <lineage>
        <taxon>Eukaryota</taxon>
        <taxon>Fungi</taxon>
        <taxon>Dikarya</taxon>
        <taxon>Basidiomycota</taxon>
        <taxon>Agaricomycotina</taxon>
        <taxon>Agaricomycetes</taxon>
        <taxon>Agaricomycetidae</taxon>
        <taxon>Agaricales</taxon>
        <taxon>Marasmiineae</taxon>
        <taxon>Mycenaceae</taxon>
        <taxon>Mycena</taxon>
    </lineage>
</organism>
<protein>
    <recommendedName>
        <fullName evidence="3">HNH nuclease domain-containing protein</fullName>
    </recommendedName>
</protein>